<reference evidence="7 8" key="1">
    <citation type="submission" date="2021-08" db="EMBL/GenBank/DDBJ databases">
        <authorList>
            <person name="Peeters C."/>
        </authorList>
    </citation>
    <scope>NUCLEOTIDE SEQUENCE [LARGE SCALE GENOMIC DNA]</scope>
    <source>
        <strain evidence="7 8">LMG 23992</strain>
    </source>
</reference>
<dbReference type="Pfam" id="PF00465">
    <property type="entry name" value="Fe-ADH"/>
    <property type="match status" value="1"/>
</dbReference>
<keyword evidence="4" id="KW-0520">NAD</keyword>
<dbReference type="InterPro" id="IPR001670">
    <property type="entry name" value="ADH_Fe/GldA"/>
</dbReference>
<gene>
    <name evidence="7" type="primary">mdh_2</name>
    <name evidence="7" type="ORF">LMG23992_05529</name>
</gene>
<dbReference type="Pfam" id="PF25137">
    <property type="entry name" value="ADH_Fe_C"/>
    <property type="match status" value="1"/>
</dbReference>
<dbReference type="GO" id="GO:0050093">
    <property type="term" value="F:methanol dehydrogenase (NAD+) activity"/>
    <property type="evidence" value="ECO:0007669"/>
    <property type="project" value="UniProtKB-EC"/>
</dbReference>
<evidence type="ECO:0000259" key="5">
    <source>
        <dbReference type="Pfam" id="PF00465"/>
    </source>
</evidence>
<evidence type="ECO:0000313" key="8">
    <source>
        <dbReference type="Proteomes" id="UP000727654"/>
    </source>
</evidence>
<dbReference type="InterPro" id="IPR039697">
    <property type="entry name" value="Alcohol_dehydrogenase_Fe"/>
</dbReference>
<dbReference type="InterPro" id="IPR018211">
    <property type="entry name" value="ADH_Fe_CS"/>
</dbReference>
<proteinExistence type="inferred from homology"/>
<dbReference type="SUPFAM" id="SSF56796">
    <property type="entry name" value="Dehydroquinate synthase-like"/>
    <property type="match status" value="1"/>
</dbReference>
<accession>A0ABM8XY73</accession>
<dbReference type="EC" id="1.1.1.244" evidence="7"/>
<evidence type="ECO:0000256" key="1">
    <source>
        <dbReference type="ARBA" id="ARBA00001962"/>
    </source>
</evidence>
<evidence type="ECO:0000256" key="3">
    <source>
        <dbReference type="ARBA" id="ARBA00023002"/>
    </source>
</evidence>
<evidence type="ECO:0000256" key="2">
    <source>
        <dbReference type="ARBA" id="ARBA00007358"/>
    </source>
</evidence>
<evidence type="ECO:0000313" key="7">
    <source>
        <dbReference type="EMBL" id="CAG9185376.1"/>
    </source>
</evidence>
<keyword evidence="3 7" id="KW-0560">Oxidoreductase</keyword>
<evidence type="ECO:0000256" key="4">
    <source>
        <dbReference type="ARBA" id="ARBA00023027"/>
    </source>
</evidence>
<dbReference type="EMBL" id="CAJZAI010000032">
    <property type="protein sequence ID" value="CAG9185376.1"/>
    <property type="molecule type" value="Genomic_DNA"/>
</dbReference>
<dbReference type="InterPro" id="IPR056798">
    <property type="entry name" value="ADH_Fe_C"/>
</dbReference>
<dbReference type="Proteomes" id="UP000727654">
    <property type="component" value="Unassembled WGS sequence"/>
</dbReference>
<dbReference type="PROSITE" id="PS00913">
    <property type="entry name" value="ADH_IRON_1"/>
    <property type="match status" value="1"/>
</dbReference>
<name>A0ABM8XY73_9BURK</name>
<dbReference type="Gene3D" id="3.40.50.1970">
    <property type="match status" value="1"/>
</dbReference>
<keyword evidence="8" id="KW-1185">Reference proteome</keyword>
<feature type="domain" description="Fe-containing alcohol dehydrogenase-like C-terminal" evidence="6">
    <location>
        <begin position="189"/>
        <end position="397"/>
    </location>
</feature>
<evidence type="ECO:0000259" key="6">
    <source>
        <dbReference type="Pfam" id="PF25137"/>
    </source>
</evidence>
<dbReference type="Gene3D" id="1.20.1090.10">
    <property type="entry name" value="Dehydroquinate synthase-like - alpha domain"/>
    <property type="match status" value="1"/>
</dbReference>
<dbReference type="PANTHER" id="PTHR11496:SF102">
    <property type="entry name" value="ALCOHOL DEHYDROGENASE 4"/>
    <property type="match status" value="1"/>
</dbReference>
<comment type="similarity">
    <text evidence="2">Belongs to the iron-containing alcohol dehydrogenase family.</text>
</comment>
<sequence>MPSVWKFNSAGQIVFGAGAIARLPVLVQRLGGTRVALVTDPGLEAAGLLGRVVDVLKTRGIAPQVFAQALPEPDMASVRRCRDALADTRPDLLIALGGGSCIDLAKIVATWLTHGGQVADYYGENKLPGPVMPIIAIPTTAGTGSEVSPVAIVTDDQLHMKVGLSDNRLRPAVALLDPELTLKLPPPITAATGMDALTQAIEGYYGKDHRWVEAEGDPIYQGANPMSDLLAERAIALIAEHLPVAVHQGANLEARSGMLLGNILSALAFSNSGVSWVHAVAYPIADVAPRPHGELVGLLLPWGMRYNAPAAPDKLARIGELLGAPAQASREARIEAGIARVFSLLDTLGLPSRLSSIGVRAEHIEDIVERSLGIERLNRLNPRRPTREALVALLQEAL</sequence>
<feature type="domain" description="Alcohol dehydrogenase iron-type/glycerol dehydrogenase GldA" evidence="5">
    <location>
        <begin position="12"/>
        <end position="178"/>
    </location>
</feature>
<organism evidence="7 8">
    <name type="scientific">Cupriavidus laharis</name>
    <dbReference type="NCBI Taxonomy" id="151654"/>
    <lineage>
        <taxon>Bacteria</taxon>
        <taxon>Pseudomonadati</taxon>
        <taxon>Pseudomonadota</taxon>
        <taxon>Betaproteobacteria</taxon>
        <taxon>Burkholderiales</taxon>
        <taxon>Burkholderiaceae</taxon>
        <taxon>Cupriavidus</taxon>
    </lineage>
</organism>
<comment type="cofactor">
    <cofactor evidence="1">
        <name>Fe cation</name>
        <dbReference type="ChEBI" id="CHEBI:24875"/>
    </cofactor>
</comment>
<dbReference type="PANTHER" id="PTHR11496">
    <property type="entry name" value="ALCOHOL DEHYDROGENASE"/>
    <property type="match status" value="1"/>
</dbReference>
<protein>
    <submittedName>
        <fullName evidence="7">NAD-dependent methanol dehydrogenase</fullName>
        <ecNumber evidence="7">1.1.1.244</ecNumber>
    </submittedName>
</protein>
<comment type="caution">
    <text evidence="7">The sequence shown here is derived from an EMBL/GenBank/DDBJ whole genome shotgun (WGS) entry which is preliminary data.</text>
</comment>